<gene>
    <name evidence="3" type="ORF">COA17_12325</name>
</gene>
<evidence type="ECO:0000313" key="4">
    <source>
        <dbReference type="Proteomes" id="UP000218784"/>
    </source>
</evidence>
<dbReference type="SUPFAM" id="SSF48264">
    <property type="entry name" value="Cytochrome P450"/>
    <property type="match status" value="1"/>
</dbReference>
<keyword evidence="2" id="KW-0408">Iron</keyword>
<dbReference type="InterPro" id="IPR017972">
    <property type="entry name" value="Cyt_P450_CS"/>
</dbReference>
<organism evidence="3 4">
    <name type="scientific">Sphingomonas ginsenosidimutans</name>
    <dbReference type="NCBI Taxonomy" id="862134"/>
    <lineage>
        <taxon>Bacteria</taxon>
        <taxon>Pseudomonadati</taxon>
        <taxon>Pseudomonadota</taxon>
        <taxon>Alphaproteobacteria</taxon>
        <taxon>Sphingomonadales</taxon>
        <taxon>Sphingomonadaceae</taxon>
        <taxon>Sphingomonas</taxon>
    </lineage>
</organism>
<dbReference type="Pfam" id="PF00067">
    <property type="entry name" value="p450"/>
    <property type="match status" value="1"/>
</dbReference>
<keyword evidence="2" id="KW-0349">Heme</keyword>
<dbReference type="Gene3D" id="1.10.630.10">
    <property type="entry name" value="Cytochrome P450"/>
    <property type="match status" value="1"/>
</dbReference>
<dbReference type="RefSeq" id="WP_096612834.1">
    <property type="nucleotide sequence ID" value="NZ_NWVD01000005.1"/>
</dbReference>
<accession>A0A2A4HXS9</accession>
<evidence type="ECO:0000256" key="2">
    <source>
        <dbReference type="RuleBase" id="RU000461"/>
    </source>
</evidence>
<keyword evidence="4" id="KW-1185">Reference proteome</keyword>
<keyword evidence="2" id="KW-0560">Oxidoreductase</keyword>
<dbReference type="Proteomes" id="UP000218784">
    <property type="component" value="Unassembled WGS sequence"/>
</dbReference>
<dbReference type="GO" id="GO:0005506">
    <property type="term" value="F:iron ion binding"/>
    <property type="evidence" value="ECO:0007669"/>
    <property type="project" value="InterPro"/>
</dbReference>
<dbReference type="GO" id="GO:0004497">
    <property type="term" value="F:monooxygenase activity"/>
    <property type="evidence" value="ECO:0007669"/>
    <property type="project" value="UniProtKB-KW"/>
</dbReference>
<dbReference type="InterPro" id="IPR001128">
    <property type="entry name" value="Cyt_P450"/>
</dbReference>
<reference evidence="3 4" key="1">
    <citation type="submission" date="2017-09" db="EMBL/GenBank/DDBJ databases">
        <title>Sphingomonas ginsenosidimutans KACC 14949, whole genome shotgun sequence.</title>
        <authorList>
            <person name="Feng G."/>
            <person name="Zhu H."/>
        </authorList>
    </citation>
    <scope>NUCLEOTIDE SEQUENCE [LARGE SCALE GENOMIC DNA]</scope>
    <source>
        <strain evidence="3 4">KACC 14949</strain>
    </source>
</reference>
<comment type="caution">
    <text evidence="3">The sequence shown here is derived from an EMBL/GenBank/DDBJ whole genome shotgun (WGS) entry which is preliminary data.</text>
</comment>
<dbReference type="EMBL" id="NWVD01000005">
    <property type="protein sequence ID" value="PCG08467.1"/>
    <property type="molecule type" value="Genomic_DNA"/>
</dbReference>
<dbReference type="PANTHER" id="PTHR46696">
    <property type="entry name" value="P450, PUTATIVE (EUROFUNG)-RELATED"/>
    <property type="match status" value="1"/>
</dbReference>
<dbReference type="InterPro" id="IPR036396">
    <property type="entry name" value="Cyt_P450_sf"/>
</dbReference>
<dbReference type="AlphaFoldDB" id="A0A2A4HXS9"/>
<dbReference type="PRINTS" id="PR00385">
    <property type="entry name" value="P450"/>
</dbReference>
<evidence type="ECO:0000313" key="3">
    <source>
        <dbReference type="EMBL" id="PCG08467.1"/>
    </source>
</evidence>
<comment type="similarity">
    <text evidence="1 2">Belongs to the cytochrome P450 family.</text>
</comment>
<keyword evidence="2" id="KW-0503">Monooxygenase</keyword>
<dbReference type="PROSITE" id="PS00086">
    <property type="entry name" value="CYTOCHROME_P450"/>
    <property type="match status" value="1"/>
</dbReference>
<dbReference type="PRINTS" id="PR00359">
    <property type="entry name" value="BP450"/>
</dbReference>
<protein>
    <submittedName>
        <fullName evidence="3">Cytochrome</fullName>
    </submittedName>
</protein>
<dbReference type="GO" id="GO:0020037">
    <property type="term" value="F:heme binding"/>
    <property type="evidence" value="ECO:0007669"/>
    <property type="project" value="InterPro"/>
</dbReference>
<evidence type="ECO:0000256" key="1">
    <source>
        <dbReference type="ARBA" id="ARBA00010617"/>
    </source>
</evidence>
<sequence>MNAHTAVAAVPGPVPAHIPADLVFDFDIYADPRIREDVQGSYAEALADAPPIFWTTLNGGHWIATGFDTITAVVTDPDHFSVREMQIPRVENPPFFIPLSLDPPENLPYRRAMMPMFGPVAIKAIEPQIRRWAQMLVDKVADSGRCDFQGDVSKVFPVSVFMELMGMDLSRLREFRELAEAFFDNQNNAEEIGRLSGLILGEMKALIDEKRANPDDKLMSHFITVDIGGRTMNEDEILAMSFVLFLGGMDTVTNVTGFAYQQLAQMPELQARLAADPSLIPAFADEAIRLYGVVNTPRLVVQEQTIGAATFHPGEMVLCILCLGSRDPAKFDAPNAFDIDRKRTAHLTFSSGPHLCIGHVLGRAELRILTEEWIKRIPSFRAVAGEKHAFRTGTVMALENLPLEWSPA</sequence>
<name>A0A2A4HXS9_9SPHN</name>
<dbReference type="InterPro" id="IPR002397">
    <property type="entry name" value="Cyt_P450_B"/>
</dbReference>
<dbReference type="PANTHER" id="PTHR46696:SF6">
    <property type="entry name" value="P450, PUTATIVE (EUROFUNG)-RELATED"/>
    <property type="match status" value="1"/>
</dbReference>
<keyword evidence="2" id="KW-0479">Metal-binding</keyword>
<proteinExistence type="inferred from homology"/>
<dbReference type="GO" id="GO:0016705">
    <property type="term" value="F:oxidoreductase activity, acting on paired donors, with incorporation or reduction of molecular oxygen"/>
    <property type="evidence" value="ECO:0007669"/>
    <property type="project" value="InterPro"/>
</dbReference>